<dbReference type="Proteomes" id="UP000248764">
    <property type="component" value="Unassembled WGS sequence"/>
</dbReference>
<evidence type="ECO:0000256" key="1">
    <source>
        <dbReference type="SAM" id="SignalP"/>
    </source>
</evidence>
<keyword evidence="1" id="KW-0732">Signal</keyword>
<sequence>MLRMRLRAGVALGLVLLTCCGGAPETGGPSGPKTRAELTASRVCDLVSEDEVRLIYGGVRVQLTDYAGPVGDPSFDSCQITVDHGTTTSPLRPFPLQVTIDPVTPADHEEMLRAFAAGGMGPSVEIAGLGEAAHFVAPGFLQVYDGERVLRVRGGGHDNAIELAELVLPRLRSLAPAPELGTEPACDTVTPQAAAVLGAQPERRRDRRTEDELRCEWSAGGAVLSATIRGYGDEVGRMWAKELPGAETIHVGGLRDNGVYVPTGGLYFWMGDQQVSTYLWHRPHAPDADRDQLMALADAFAPILLRIAPRIGPPADGD</sequence>
<dbReference type="AlphaFoldDB" id="A0A2W2BM25"/>
<proteinExistence type="predicted"/>
<name>A0A2W2BM25_9ACTN</name>
<gene>
    <name evidence="2" type="ORF">C1I92_21520</name>
</gene>
<protein>
    <recommendedName>
        <fullName evidence="4">DUF3558 domain-containing protein</fullName>
    </recommendedName>
</protein>
<reference evidence="2 3" key="1">
    <citation type="submission" date="2018-01" db="EMBL/GenBank/DDBJ databases">
        <title>Draft genome sequence of Jiangella sp. GTF31.</title>
        <authorList>
            <person name="Sahin N."/>
            <person name="Ay H."/>
            <person name="Saygin H."/>
        </authorList>
    </citation>
    <scope>NUCLEOTIDE SEQUENCE [LARGE SCALE GENOMIC DNA]</scope>
    <source>
        <strain evidence="2 3">GTF31</strain>
    </source>
</reference>
<evidence type="ECO:0008006" key="4">
    <source>
        <dbReference type="Google" id="ProtNLM"/>
    </source>
</evidence>
<evidence type="ECO:0000313" key="2">
    <source>
        <dbReference type="EMBL" id="PZF81338.1"/>
    </source>
</evidence>
<feature type="signal peptide" evidence="1">
    <location>
        <begin position="1"/>
        <end position="23"/>
    </location>
</feature>
<accession>A0A2W2BM25</accession>
<comment type="caution">
    <text evidence="2">The sequence shown here is derived from an EMBL/GenBank/DDBJ whole genome shotgun (WGS) entry which is preliminary data.</text>
</comment>
<evidence type="ECO:0000313" key="3">
    <source>
        <dbReference type="Proteomes" id="UP000248764"/>
    </source>
</evidence>
<organism evidence="2 3">
    <name type="scientific">Jiangella anatolica</name>
    <dbReference type="NCBI Taxonomy" id="2670374"/>
    <lineage>
        <taxon>Bacteria</taxon>
        <taxon>Bacillati</taxon>
        <taxon>Actinomycetota</taxon>
        <taxon>Actinomycetes</taxon>
        <taxon>Jiangellales</taxon>
        <taxon>Jiangellaceae</taxon>
        <taxon>Jiangella</taxon>
    </lineage>
</organism>
<dbReference type="EMBL" id="POTW01000060">
    <property type="protein sequence ID" value="PZF81338.1"/>
    <property type="molecule type" value="Genomic_DNA"/>
</dbReference>
<keyword evidence="3" id="KW-1185">Reference proteome</keyword>
<feature type="chain" id="PRO_5016132929" description="DUF3558 domain-containing protein" evidence="1">
    <location>
        <begin position="24"/>
        <end position="318"/>
    </location>
</feature>